<evidence type="ECO:0000256" key="2">
    <source>
        <dbReference type="ARBA" id="ARBA00004496"/>
    </source>
</evidence>
<evidence type="ECO:0000313" key="13">
    <source>
        <dbReference type="EMBL" id="GAG15562.1"/>
    </source>
</evidence>
<evidence type="ECO:0000256" key="4">
    <source>
        <dbReference type="ARBA" id="ARBA00022490"/>
    </source>
</evidence>
<sequence length="190" mass="20151">MLLTIDVGNTNITLGVFEAEELKASWRLAADVSRLADEYGVLMVNLLGHEGVGAEQVDAAVMASVVPDLDPIFESVCRRYFGVRPLVVSAGVRTGLRILYDSPREVGADRVADAVAAIRLYGPPLILVDLGTATVFDAISKDGDYLGGAIAPGLVIAAEALFQRAARLYRVELARPTRAIGQNTVAAVQS</sequence>
<evidence type="ECO:0000256" key="3">
    <source>
        <dbReference type="ARBA" id="ARBA00011738"/>
    </source>
</evidence>
<evidence type="ECO:0000256" key="10">
    <source>
        <dbReference type="ARBA" id="ARBA00022993"/>
    </source>
</evidence>
<dbReference type="HAMAP" id="MF_01274">
    <property type="entry name" value="Pantothen_kinase_3"/>
    <property type="match status" value="1"/>
</dbReference>
<keyword evidence="7" id="KW-0418">Kinase</keyword>
<evidence type="ECO:0000256" key="12">
    <source>
        <dbReference type="ARBA" id="ARBA00040883"/>
    </source>
</evidence>
<organism evidence="13">
    <name type="scientific">marine sediment metagenome</name>
    <dbReference type="NCBI Taxonomy" id="412755"/>
    <lineage>
        <taxon>unclassified sequences</taxon>
        <taxon>metagenomes</taxon>
        <taxon>ecological metagenomes</taxon>
    </lineage>
</organism>
<dbReference type="GO" id="GO:0015937">
    <property type="term" value="P:coenzyme A biosynthetic process"/>
    <property type="evidence" value="ECO:0007669"/>
    <property type="project" value="UniProtKB-KW"/>
</dbReference>
<dbReference type="GO" id="GO:0004594">
    <property type="term" value="F:pantothenate kinase activity"/>
    <property type="evidence" value="ECO:0007669"/>
    <property type="project" value="InterPro"/>
</dbReference>
<dbReference type="Gene3D" id="3.30.420.40">
    <property type="match status" value="2"/>
</dbReference>
<keyword evidence="5" id="KW-0808">Transferase</keyword>
<comment type="subcellular location">
    <subcellularLocation>
        <location evidence="2">Cytoplasm</location>
    </subcellularLocation>
</comment>
<comment type="subunit">
    <text evidence="3">Homodimer.</text>
</comment>
<keyword evidence="9" id="KW-0630">Potassium</keyword>
<dbReference type="NCBIfam" id="TIGR00671">
    <property type="entry name" value="baf"/>
    <property type="match status" value="1"/>
</dbReference>
<evidence type="ECO:0000256" key="1">
    <source>
        <dbReference type="ARBA" id="ARBA00001958"/>
    </source>
</evidence>
<dbReference type="InterPro" id="IPR043129">
    <property type="entry name" value="ATPase_NBD"/>
</dbReference>
<evidence type="ECO:0000256" key="6">
    <source>
        <dbReference type="ARBA" id="ARBA00022741"/>
    </source>
</evidence>
<comment type="similarity">
    <text evidence="11">Belongs to the type III pantothenate kinase family.</text>
</comment>
<dbReference type="NCBIfam" id="NF009855">
    <property type="entry name" value="PRK13321.1"/>
    <property type="match status" value="1"/>
</dbReference>
<accession>X0VWS6</accession>
<feature type="non-terminal residue" evidence="13">
    <location>
        <position position="190"/>
    </location>
</feature>
<dbReference type="GO" id="GO:0005524">
    <property type="term" value="F:ATP binding"/>
    <property type="evidence" value="ECO:0007669"/>
    <property type="project" value="UniProtKB-KW"/>
</dbReference>
<dbReference type="CDD" id="cd24015">
    <property type="entry name" value="ASKHA_NBD_PanK-III"/>
    <property type="match status" value="1"/>
</dbReference>
<dbReference type="Pfam" id="PF03309">
    <property type="entry name" value="Pan_kinase"/>
    <property type="match status" value="1"/>
</dbReference>
<keyword evidence="8" id="KW-0067">ATP-binding</keyword>
<dbReference type="InterPro" id="IPR004619">
    <property type="entry name" value="Type_III_PanK"/>
</dbReference>
<dbReference type="SUPFAM" id="SSF53067">
    <property type="entry name" value="Actin-like ATPase domain"/>
    <property type="match status" value="2"/>
</dbReference>
<name>X0VWS6_9ZZZZ</name>
<dbReference type="PANTHER" id="PTHR34265:SF1">
    <property type="entry name" value="TYPE III PANTOTHENATE KINASE"/>
    <property type="match status" value="1"/>
</dbReference>
<evidence type="ECO:0000256" key="8">
    <source>
        <dbReference type="ARBA" id="ARBA00022840"/>
    </source>
</evidence>
<keyword evidence="4" id="KW-0963">Cytoplasm</keyword>
<evidence type="ECO:0000256" key="11">
    <source>
        <dbReference type="ARBA" id="ARBA00038036"/>
    </source>
</evidence>
<keyword evidence="10" id="KW-0173">Coenzyme A biosynthesis</keyword>
<comment type="caution">
    <text evidence="13">The sequence shown here is derived from an EMBL/GenBank/DDBJ whole genome shotgun (WGS) entry which is preliminary data.</text>
</comment>
<protein>
    <recommendedName>
        <fullName evidence="12">Type III pantothenate kinase</fullName>
    </recommendedName>
</protein>
<gene>
    <name evidence="13" type="ORF">S01H1_54194</name>
</gene>
<reference evidence="13" key="1">
    <citation type="journal article" date="2014" name="Front. Microbiol.">
        <title>High frequency of phylogenetically diverse reductive dehalogenase-homologous genes in deep subseafloor sedimentary metagenomes.</title>
        <authorList>
            <person name="Kawai M."/>
            <person name="Futagami T."/>
            <person name="Toyoda A."/>
            <person name="Takaki Y."/>
            <person name="Nishi S."/>
            <person name="Hori S."/>
            <person name="Arai W."/>
            <person name="Tsubouchi T."/>
            <person name="Morono Y."/>
            <person name="Uchiyama I."/>
            <person name="Ito T."/>
            <person name="Fujiyama A."/>
            <person name="Inagaki F."/>
            <person name="Takami H."/>
        </authorList>
    </citation>
    <scope>NUCLEOTIDE SEQUENCE</scope>
    <source>
        <strain evidence="13">Expedition CK06-06</strain>
    </source>
</reference>
<proteinExistence type="inferred from homology"/>
<comment type="cofactor">
    <cofactor evidence="1">
        <name>K(+)</name>
        <dbReference type="ChEBI" id="CHEBI:29103"/>
    </cofactor>
</comment>
<dbReference type="GO" id="GO:0005737">
    <property type="term" value="C:cytoplasm"/>
    <property type="evidence" value="ECO:0007669"/>
    <property type="project" value="UniProtKB-SubCell"/>
</dbReference>
<dbReference type="AlphaFoldDB" id="X0VWS6"/>
<evidence type="ECO:0000256" key="5">
    <source>
        <dbReference type="ARBA" id="ARBA00022679"/>
    </source>
</evidence>
<evidence type="ECO:0000256" key="7">
    <source>
        <dbReference type="ARBA" id="ARBA00022777"/>
    </source>
</evidence>
<keyword evidence="6" id="KW-0547">Nucleotide-binding</keyword>
<dbReference type="EMBL" id="BARS01035148">
    <property type="protein sequence ID" value="GAG15562.1"/>
    <property type="molecule type" value="Genomic_DNA"/>
</dbReference>
<dbReference type="PANTHER" id="PTHR34265">
    <property type="entry name" value="TYPE III PANTOTHENATE KINASE"/>
    <property type="match status" value="1"/>
</dbReference>
<evidence type="ECO:0000256" key="9">
    <source>
        <dbReference type="ARBA" id="ARBA00022958"/>
    </source>
</evidence>